<dbReference type="AlphaFoldDB" id="D2R414"/>
<keyword evidence="3" id="KW-1185">Reference proteome</keyword>
<evidence type="ECO:0000313" key="2">
    <source>
        <dbReference type="EMBL" id="ADB18863.1"/>
    </source>
</evidence>
<comment type="catalytic activity">
    <reaction evidence="1">
        <text>L-aspartyl-tRNA(Asn) + L-glutamine + ATP + H2O = L-asparaginyl-tRNA(Asn) + L-glutamate + ADP + phosphate + 2 H(+)</text>
        <dbReference type="Rhea" id="RHEA:14513"/>
        <dbReference type="Rhea" id="RHEA-COMP:9674"/>
        <dbReference type="Rhea" id="RHEA-COMP:9677"/>
        <dbReference type="ChEBI" id="CHEBI:15377"/>
        <dbReference type="ChEBI" id="CHEBI:15378"/>
        <dbReference type="ChEBI" id="CHEBI:29985"/>
        <dbReference type="ChEBI" id="CHEBI:30616"/>
        <dbReference type="ChEBI" id="CHEBI:43474"/>
        <dbReference type="ChEBI" id="CHEBI:58359"/>
        <dbReference type="ChEBI" id="CHEBI:78515"/>
        <dbReference type="ChEBI" id="CHEBI:78516"/>
        <dbReference type="ChEBI" id="CHEBI:456216"/>
    </reaction>
</comment>
<dbReference type="EMBL" id="CP001848">
    <property type="protein sequence ID" value="ADB18863.1"/>
    <property type="molecule type" value="Genomic_DNA"/>
</dbReference>
<dbReference type="GO" id="GO:0050566">
    <property type="term" value="F:asparaginyl-tRNA synthase (glutamine-hydrolyzing) activity"/>
    <property type="evidence" value="ECO:0007669"/>
    <property type="project" value="RHEA"/>
</dbReference>
<dbReference type="KEGG" id="psl:Psta_4215"/>
<reference evidence="2 3" key="1">
    <citation type="journal article" date="2009" name="Stand. Genomic Sci.">
        <title>Complete genome sequence of Pirellula staleyi type strain (ATCC 27377).</title>
        <authorList>
            <person name="Clum A."/>
            <person name="Tindall B.J."/>
            <person name="Sikorski J."/>
            <person name="Ivanova N."/>
            <person name="Mavrommatis K."/>
            <person name="Lucas S."/>
            <person name="Glavina del Rio T."/>
            <person name="Nolan M."/>
            <person name="Chen F."/>
            <person name="Tice H."/>
            <person name="Pitluck S."/>
            <person name="Cheng J.F."/>
            <person name="Chertkov O."/>
            <person name="Brettin T."/>
            <person name="Han C."/>
            <person name="Detter J.C."/>
            <person name="Kuske C."/>
            <person name="Bruce D."/>
            <person name="Goodwin L."/>
            <person name="Ovchinikova G."/>
            <person name="Pati A."/>
            <person name="Mikhailova N."/>
            <person name="Chen A."/>
            <person name="Palaniappan K."/>
            <person name="Land M."/>
            <person name="Hauser L."/>
            <person name="Chang Y.J."/>
            <person name="Jeffries C.D."/>
            <person name="Chain P."/>
            <person name="Rohde M."/>
            <person name="Goker M."/>
            <person name="Bristow J."/>
            <person name="Eisen J.A."/>
            <person name="Markowitz V."/>
            <person name="Hugenholtz P."/>
            <person name="Kyrpides N.C."/>
            <person name="Klenk H.P."/>
            <person name="Lapidus A."/>
        </authorList>
    </citation>
    <scope>NUCLEOTIDE SEQUENCE [LARGE SCALE GENOMIC DNA]</scope>
    <source>
        <strain evidence="3">ATCC 27377 / DSM 6068 / ICPB 4128</strain>
    </source>
</reference>
<name>D2R414_PIRSD</name>
<evidence type="ECO:0000313" key="3">
    <source>
        <dbReference type="Proteomes" id="UP000001887"/>
    </source>
</evidence>
<dbReference type="SUPFAM" id="SSF141000">
    <property type="entry name" value="Glu-tRNAGln amidotransferase C subunit"/>
    <property type="match status" value="1"/>
</dbReference>
<dbReference type="Pfam" id="PF02686">
    <property type="entry name" value="GatC"/>
    <property type="match status" value="1"/>
</dbReference>
<dbReference type="OrthoDB" id="9813938at2"/>
<accession>D2R414</accession>
<dbReference type="GO" id="GO:0050567">
    <property type="term" value="F:glutaminyl-tRNA synthase (glutamine-hydrolyzing) activity"/>
    <property type="evidence" value="ECO:0007669"/>
    <property type="project" value="UniProtKB-UniRule"/>
</dbReference>
<comment type="function">
    <text evidence="1">Allows the formation of correctly charged Asn-tRNA(Asn) or Gln-tRNA(Gln) through the transamidation of misacylated Asp-tRNA(Asn) or Glu-tRNA(Gln) in organisms which lack either or both of asparaginyl-tRNA or glutaminyl-tRNA synthetases. The reaction takes place in the presence of glutamine and ATP through an activated phospho-Asp-tRNA(Asn) or phospho-Glu-tRNA(Gln).</text>
</comment>
<organism evidence="2 3">
    <name type="scientific">Pirellula staleyi (strain ATCC 27377 / DSM 6068 / ICPB 4128)</name>
    <name type="common">Pirella staleyi</name>
    <dbReference type="NCBI Taxonomy" id="530564"/>
    <lineage>
        <taxon>Bacteria</taxon>
        <taxon>Pseudomonadati</taxon>
        <taxon>Planctomycetota</taxon>
        <taxon>Planctomycetia</taxon>
        <taxon>Pirellulales</taxon>
        <taxon>Pirellulaceae</taxon>
        <taxon>Pirellula</taxon>
    </lineage>
</organism>
<proteinExistence type="inferred from homology"/>
<dbReference type="Proteomes" id="UP000001887">
    <property type="component" value="Chromosome"/>
</dbReference>
<dbReference type="EC" id="6.3.5.-" evidence="1"/>
<gene>
    <name evidence="1" type="primary">gatC</name>
    <name evidence="2" type="ordered locus">Psta_4215</name>
</gene>
<sequence>MALTRADVEKISLLGRLRLTPSELDTMTAQLGAIMHYVEQLSELNTDGVQPMAHALDIHNVFADDVEHAHLPRAEALANSPKNDGQCYRVPAVLGD</sequence>
<comment type="subunit">
    <text evidence="1">Heterotrimer of A, B and C subunits.</text>
</comment>
<protein>
    <recommendedName>
        <fullName evidence="1">Aspartyl/glutamyl-tRNA(Asn/Gln) amidotransferase subunit C</fullName>
        <shortName evidence="1">Asp/Glu-ADT subunit C</shortName>
        <ecNumber evidence="1">6.3.5.-</ecNumber>
    </recommendedName>
</protein>
<keyword evidence="1" id="KW-0436">Ligase</keyword>
<dbReference type="GO" id="GO:0016740">
    <property type="term" value="F:transferase activity"/>
    <property type="evidence" value="ECO:0007669"/>
    <property type="project" value="UniProtKB-KW"/>
</dbReference>
<dbReference type="HAMAP" id="MF_00122">
    <property type="entry name" value="GatC"/>
    <property type="match status" value="1"/>
</dbReference>
<dbReference type="InterPro" id="IPR003837">
    <property type="entry name" value="GatC"/>
</dbReference>
<dbReference type="STRING" id="530564.Psta_4215"/>
<dbReference type="NCBIfam" id="TIGR00135">
    <property type="entry name" value="gatC"/>
    <property type="match status" value="1"/>
</dbReference>
<dbReference type="Gene3D" id="1.10.20.60">
    <property type="entry name" value="Glu-tRNAGln amidotransferase C subunit, N-terminal domain"/>
    <property type="match status" value="1"/>
</dbReference>
<dbReference type="GO" id="GO:0005524">
    <property type="term" value="F:ATP binding"/>
    <property type="evidence" value="ECO:0007669"/>
    <property type="project" value="UniProtKB-KW"/>
</dbReference>
<dbReference type="GO" id="GO:0006412">
    <property type="term" value="P:translation"/>
    <property type="evidence" value="ECO:0007669"/>
    <property type="project" value="UniProtKB-UniRule"/>
</dbReference>
<comment type="catalytic activity">
    <reaction evidence="1">
        <text>L-glutamyl-tRNA(Gln) + L-glutamine + ATP + H2O = L-glutaminyl-tRNA(Gln) + L-glutamate + ADP + phosphate + H(+)</text>
        <dbReference type="Rhea" id="RHEA:17521"/>
        <dbReference type="Rhea" id="RHEA-COMP:9681"/>
        <dbReference type="Rhea" id="RHEA-COMP:9684"/>
        <dbReference type="ChEBI" id="CHEBI:15377"/>
        <dbReference type="ChEBI" id="CHEBI:15378"/>
        <dbReference type="ChEBI" id="CHEBI:29985"/>
        <dbReference type="ChEBI" id="CHEBI:30616"/>
        <dbReference type="ChEBI" id="CHEBI:43474"/>
        <dbReference type="ChEBI" id="CHEBI:58359"/>
        <dbReference type="ChEBI" id="CHEBI:78520"/>
        <dbReference type="ChEBI" id="CHEBI:78521"/>
        <dbReference type="ChEBI" id="CHEBI:456216"/>
    </reaction>
</comment>
<keyword evidence="1" id="KW-0067">ATP-binding</keyword>
<dbReference type="eggNOG" id="COG0721">
    <property type="taxonomic scope" value="Bacteria"/>
</dbReference>
<dbReference type="GO" id="GO:0006450">
    <property type="term" value="P:regulation of translational fidelity"/>
    <property type="evidence" value="ECO:0007669"/>
    <property type="project" value="InterPro"/>
</dbReference>
<keyword evidence="2" id="KW-0808">Transferase</keyword>
<evidence type="ECO:0000256" key="1">
    <source>
        <dbReference type="HAMAP-Rule" id="MF_00122"/>
    </source>
</evidence>
<keyword evidence="1" id="KW-0547">Nucleotide-binding</keyword>
<comment type="similarity">
    <text evidence="1">Belongs to the GatC family.</text>
</comment>
<dbReference type="InterPro" id="IPR036113">
    <property type="entry name" value="Asp/Glu-ADT_sf_sub_c"/>
</dbReference>
<keyword evidence="1" id="KW-0648">Protein biosynthesis</keyword>
<dbReference type="HOGENOM" id="CLU_105899_2_0_0"/>